<dbReference type="Pfam" id="PF04542">
    <property type="entry name" value="Sigma70_r2"/>
    <property type="match status" value="1"/>
</dbReference>
<dbReference type="GO" id="GO:0006352">
    <property type="term" value="P:DNA-templated transcription initiation"/>
    <property type="evidence" value="ECO:0007669"/>
    <property type="project" value="InterPro"/>
</dbReference>
<evidence type="ECO:0000313" key="8">
    <source>
        <dbReference type="Proteomes" id="UP000199504"/>
    </source>
</evidence>
<dbReference type="Gene3D" id="1.20.140.160">
    <property type="match status" value="1"/>
</dbReference>
<dbReference type="NCBIfam" id="TIGR02980">
    <property type="entry name" value="SigBFG"/>
    <property type="match status" value="1"/>
</dbReference>
<accession>A0A1C4YS03</accession>
<dbReference type="Gene3D" id="3.30.750.24">
    <property type="entry name" value="STAS domain"/>
    <property type="match status" value="1"/>
</dbReference>
<dbReference type="SUPFAM" id="SSF88946">
    <property type="entry name" value="Sigma2 domain of RNA polymerase sigma factors"/>
    <property type="match status" value="1"/>
</dbReference>
<reference evidence="8" key="1">
    <citation type="submission" date="2016-06" db="EMBL/GenBank/DDBJ databases">
        <authorList>
            <person name="Varghese N."/>
            <person name="Submissions Spin"/>
        </authorList>
    </citation>
    <scope>NUCLEOTIDE SEQUENCE [LARGE SCALE GENOMIC DNA]</scope>
    <source>
        <strain evidence="8">DSM 44830</strain>
    </source>
</reference>
<dbReference type="CDD" id="cd06171">
    <property type="entry name" value="Sigma70_r4"/>
    <property type="match status" value="1"/>
</dbReference>
<dbReference type="NCBIfam" id="TIGR02937">
    <property type="entry name" value="sigma70-ECF"/>
    <property type="match status" value="1"/>
</dbReference>
<dbReference type="PANTHER" id="PTHR30385">
    <property type="entry name" value="SIGMA FACTOR F FLAGELLAR"/>
    <property type="match status" value="1"/>
</dbReference>
<feature type="region of interest" description="Disordered" evidence="5">
    <location>
        <begin position="268"/>
        <end position="287"/>
    </location>
</feature>
<dbReference type="InterPro" id="IPR007630">
    <property type="entry name" value="RNA_pol_sigma70_r4"/>
</dbReference>
<dbReference type="InterPro" id="IPR014284">
    <property type="entry name" value="RNA_pol_sigma-70_dom"/>
</dbReference>
<dbReference type="SUPFAM" id="SSF88659">
    <property type="entry name" value="Sigma3 and sigma4 domains of RNA polymerase sigma factors"/>
    <property type="match status" value="2"/>
</dbReference>
<keyword evidence="8" id="KW-1185">Reference proteome</keyword>
<dbReference type="PROSITE" id="PS50801">
    <property type="entry name" value="STAS"/>
    <property type="match status" value="1"/>
</dbReference>
<gene>
    <name evidence="7" type="ORF">GA0070564_104325</name>
</gene>
<keyword evidence="1" id="KW-0805">Transcription regulation</keyword>
<dbReference type="OrthoDB" id="9804285at2"/>
<evidence type="ECO:0000256" key="5">
    <source>
        <dbReference type="SAM" id="MobiDB-lite"/>
    </source>
</evidence>
<keyword evidence="2" id="KW-0731">Sigma factor</keyword>
<dbReference type="Pfam" id="PF13466">
    <property type="entry name" value="STAS_2"/>
    <property type="match status" value="1"/>
</dbReference>
<evidence type="ECO:0000256" key="2">
    <source>
        <dbReference type="ARBA" id="ARBA00023082"/>
    </source>
</evidence>
<dbReference type="Proteomes" id="UP000199504">
    <property type="component" value="Unassembled WGS sequence"/>
</dbReference>
<dbReference type="EMBL" id="FMCX01000004">
    <property type="protein sequence ID" value="SCF23468.1"/>
    <property type="molecule type" value="Genomic_DNA"/>
</dbReference>
<dbReference type="InterPro" id="IPR013324">
    <property type="entry name" value="RNA_pol_sigma_r3/r4-like"/>
</dbReference>
<dbReference type="InterPro" id="IPR013325">
    <property type="entry name" value="RNA_pol_sigma_r2"/>
</dbReference>
<evidence type="ECO:0000313" key="7">
    <source>
        <dbReference type="EMBL" id="SCF23468.1"/>
    </source>
</evidence>
<keyword evidence="3" id="KW-0238">DNA-binding</keyword>
<dbReference type="Gene3D" id="1.20.120.1810">
    <property type="match status" value="1"/>
</dbReference>
<evidence type="ECO:0000256" key="3">
    <source>
        <dbReference type="ARBA" id="ARBA00023125"/>
    </source>
</evidence>
<evidence type="ECO:0000259" key="6">
    <source>
        <dbReference type="PROSITE" id="PS50801"/>
    </source>
</evidence>
<dbReference type="PRINTS" id="PR00046">
    <property type="entry name" value="SIGMA70FCT"/>
</dbReference>
<dbReference type="InterPro" id="IPR014322">
    <property type="entry name" value="RNA_pol_sigma-B/F/G"/>
</dbReference>
<dbReference type="GO" id="GO:0003677">
    <property type="term" value="F:DNA binding"/>
    <property type="evidence" value="ECO:0007669"/>
    <property type="project" value="UniProtKB-KW"/>
</dbReference>
<dbReference type="GO" id="GO:0016987">
    <property type="term" value="F:sigma factor activity"/>
    <property type="evidence" value="ECO:0007669"/>
    <property type="project" value="UniProtKB-KW"/>
</dbReference>
<dbReference type="InterPro" id="IPR058548">
    <property type="entry name" value="MlaB-like_STAS"/>
</dbReference>
<dbReference type="InterPro" id="IPR036513">
    <property type="entry name" value="STAS_dom_sf"/>
</dbReference>
<dbReference type="PANTHER" id="PTHR30385:SF4">
    <property type="entry name" value="RNA POLYMERASE SIGMA-E FACTOR"/>
    <property type="match status" value="1"/>
</dbReference>
<dbReference type="SUPFAM" id="SSF52091">
    <property type="entry name" value="SpoIIaa-like"/>
    <property type="match status" value="1"/>
</dbReference>
<dbReference type="InterPro" id="IPR007624">
    <property type="entry name" value="RNA_pol_sigma70_r3"/>
</dbReference>
<proteinExistence type="predicted"/>
<feature type="domain" description="STAS" evidence="6">
    <location>
        <begin position="286"/>
        <end position="384"/>
    </location>
</feature>
<dbReference type="Pfam" id="PF04539">
    <property type="entry name" value="Sigma70_r3"/>
    <property type="match status" value="1"/>
</dbReference>
<dbReference type="InterPro" id="IPR002645">
    <property type="entry name" value="STAS_dom"/>
</dbReference>
<keyword evidence="4" id="KW-0804">Transcription</keyword>
<feature type="compositionally biased region" description="Low complexity" evidence="5">
    <location>
        <begin position="272"/>
        <end position="287"/>
    </location>
</feature>
<dbReference type="AlphaFoldDB" id="A0A1C4YS03"/>
<dbReference type="InterPro" id="IPR007627">
    <property type="entry name" value="RNA_pol_sigma70_r2"/>
</dbReference>
<dbReference type="RefSeq" id="WP_091609452.1">
    <property type="nucleotide sequence ID" value="NZ_FMCX01000004.1"/>
</dbReference>
<dbReference type="STRING" id="262898.GA0070564_104325"/>
<protein>
    <submittedName>
        <fullName evidence="7">RNA polymerase sigma-B factor</fullName>
    </submittedName>
</protein>
<dbReference type="CDD" id="cd07043">
    <property type="entry name" value="STAS_anti-anti-sigma_factors"/>
    <property type="match status" value="1"/>
</dbReference>
<sequence>MFGQTTTTTPPATERGLEDLDAAALAYAARIEGLPPERRQEARDDLVRFALPFAGRLARRYRGRGEPLEDLEQVARLGLVNAVDRYDPERGSFTAYAAITIVGEIKRHFRDRTWGVHVPRRLRDLILEVGQATAALTSELSRAPSVAELSARLETPQEEILAALESAAGYSPASLNAPVGGESSAEFGDLVGESDNALESVDDRVTVSGLLHRLPWRERRILAMRFYGNQTQAEIAARFGISQMHVSRLLSRALTWLRQAMLADAPPPWQTGAAESGAAKSGAAKSKISVKQNGDRVVVEVGGEIDRDGADQLRRAMLEAVTGQPSEVVVDLVGAGGFDAGGIAALMAGRDAAARTGVPLRLTRVQPAVRRSLTAAGLAATADA</sequence>
<organism evidence="7 8">
    <name type="scientific">Micromonospora mirobrigensis</name>
    <dbReference type="NCBI Taxonomy" id="262898"/>
    <lineage>
        <taxon>Bacteria</taxon>
        <taxon>Bacillati</taxon>
        <taxon>Actinomycetota</taxon>
        <taxon>Actinomycetes</taxon>
        <taxon>Micromonosporales</taxon>
        <taxon>Micromonosporaceae</taxon>
        <taxon>Micromonospora</taxon>
    </lineage>
</organism>
<name>A0A1C4YS03_9ACTN</name>
<dbReference type="Pfam" id="PF04545">
    <property type="entry name" value="Sigma70_r4"/>
    <property type="match status" value="1"/>
</dbReference>
<dbReference type="InterPro" id="IPR000943">
    <property type="entry name" value="RNA_pol_sigma70"/>
</dbReference>
<evidence type="ECO:0000256" key="4">
    <source>
        <dbReference type="ARBA" id="ARBA00023163"/>
    </source>
</evidence>
<evidence type="ECO:0000256" key="1">
    <source>
        <dbReference type="ARBA" id="ARBA00023015"/>
    </source>
</evidence>